<evidence type="ECO:0000256" key="2">
    <source>
        <dbReference type="ARBA" id="ARBA00022692"/>
    </source>
</evidence>
<feature type="transmembrane region" description="Helical" evidence="5">
    <location>
        <begin position="226"/>
        <end position="247"/>
    </location>
</feature>
<dbReference type="Proteomes" id="UP001431572">
    <property type="component" value="Chromosome 1"/>
</dbReference>
<reference evidence="8" key="2">
    <citation type="journal article" date="2024" name="Nature">
        <title>Anoxygenic phototroph of the Chloroflexota uses a type I reaction centre.</title>
        <authorList>
            <person name="Tsuji J.M."/>
            <person name="Shaw N.A."/>
            <person name="Nagashima S."/>
            <person name="Venkiteswaran J.J."/>
            <person name="Schiff S.L."/>
            <person name="Watanabe T."/>
            <person name="Fukui M."/>
            <person name="Hanada S."/>
            <person name="Tank M."/>
            <person name="Neufeld J.D."/>
        </authorList>
    </citation>
    <scope>NUCLEOTIDE SEQUENCE</scope>
    <source>
        <strain evidence="8">L227-S17</strain>
    </source>
</reference>
<keyword evidence="2 5" id="KW-0812">Transmembrane</keyword>
<feature type="domain" description="ABC transmembrane type-2" evidence="6">
    <location>
        <begin position="23"/>
        <end position="250"/>
    </location>
</feature>
<proteinExistence type="inferred from homology"/>
<dbReference type="Pfam" id="PF01061">
    <property type="entry name" value="ABC2_membrane"/>
    <property type="match status" value="1"/>
</dbReference>
<dbReference type="InterPro" id="IPR000412">
    <property type="entry name" value="ABC_2_transport"/>
</dbReference>
<protein>
    <recommendedName>
        <fullName evidence="5">Transport permease protein</fullName>
    </recommendedName>
</protein>
<keyword evidence="3 5" id="KW-1133">Transmembrane helix</keyword>
<evidence type="ECO:0000313" key="8">
    <source>
        <dbReference type="EMBL" id="WJW66186.1"/>
    </source>
</evidence>
<dbReference type="RefSeq" id="WP_341468068.1">
    <property type="nucleotide sequence ID" value="NZ_CP128399.1"/>
</dbReference>
<evidence type="ECO:0000259" key="6">
    <source>
        <dbReference type="PROSITE" id="PS51012"/>
    </source>
</evidence>
<gene>
    <name evidence="7" type="ORF">HXX08_00290</name>
    <name evidence="8" type="ORF">OZ401_001977</name>
</gene>
<keyword evidence="5" id="KW-0813">Transport</keyword>
<comment type="similarity">
    <text evidence="5">Belongs to the ABC-2 integral membrane protein family.</text>
</comment>
<evidence type="ECO:0000313" key="10">
    <source>
        <dbReference type="Proteomes" id="UP001431572"/>
    </source>
</evidence>
<dbReference type="InterPro" id="IPR047817">
    <property type="entry name" value="ABC2_TM_bact-type"/>
</dbReference>
<dbReference type="Proteomes" id="UP000521676">
    <property type="component" value="Unassembled WGS sequence"/>
</dbReference>
<reference evidence="7 9" key="1">
    <citation type="submission" date="2020-06" db="EMBL/GenBank/DDBJ databases">
        <title>Anoxygenic phototrophic Chloroflexota member uses a Type I reaction center.</title>
        <authorList>
            <person name="Tsuji J.M."/>
            <person name="Shaw N.A."/>
            <person name="Nagashima S."/>
            <person name="Venkiteswaran J."/>
            <person name="Schiff S.L."/>
            <person name="Hanada S."/>
            <person name="Tank M."/>
            <person name="Neufeld J.D."/>
        </authorList>
    </citation>
    <scope>NUCLEOTIDE SEQUENCE [LARGE SCALE GENOMIC DNA]</scope>
    <source>
        <strain evidence="7">L227-S17</strain>
    </source>
</reference>
<dbReference type="InterPro" id="IPR051784">
    <property type="entry name" value="Nod_factor_ABC_transporter"/>
</dbReference>
<feature type="transmembrane region" description="Helical" evidence="5">
    <location>
        <begin position="63"/>
        <end position="86"/>
    </location>
</feature>
<feature type="transmembrane region" description="Helical" evidence="5">
    <location>
        <begin position="134"/>
        <end position="159"/>
    </location>
</feature>
<dbReference type="GO" id="GO:0140359">
    <property type="term" value="F:ABC-type transporter activity"/>
    <property type="evidence" value="ECO:0007669"/>
    <property type="project" value="InterPro"/>
</dbReference>
<dbReference type="InterPro" id="IPR013525">
    <property type="entry name" value="ABC2_TM"/>
</dbReference>
<dbReference type="EMBL" id="CP128399">
    <property type="protein sequence ID" value="WJW66186.1"/>
    <property type="molecule type" value="Genomic_DNA"/>
</dbReference>
<evidence type="ECO:0000256" key="5">
    <source>
        <dbReference type="RuleBase" id="RU361157"/>
    </source>
</evidence>
<keyword evidence="5" id="KW-1003">Cell membrane</keyword>
<dbReference type="PIRSF" id="PIRSF006648">
    <property type="entry name" value="DrrB"/>
    <property type="match status" value="1"/>
</dbReference>
<evidence type="ECO:0000313" key="7">
    <source>
        <dbReference type="EMBL" id="NWJ44292.1"/>
    </source>
</evidence>
<dbReference type="AlphaFoldDB" id="A0A8T7LVU3"/>
<keyword evidence="4 5" id="KW-0472">Membrane</keyword>
<name>A0A8T7LVU3_9CHLR</name>
<evidence type="ECO:0000313" key="9">
    <source>
        <dbReference type="Proteomes" id="UP000521676"/>
    </source>
</evidence>
<dbReference type="EMBL" id="JACATZ010000001">
    <property type="protein sequence ID" value="NWJ44292.1"/>
    <property type="molecule type" value="Genomic_DNA"/>
</dbReference>
<comment type="subcellular location">
    <subcellularLocation>
        <location evidence="5">Cell membrane</location>
        <topology evidence="5">Multi-pass membrane protein</topology>
    </subcellularLocation>
    <subcellularLocation>
        <location evidence="1">Membrane</location>
        <topology evidence="1">Multi-pass membrane protein</topology>
    </subcellularLocation>
</comment>
<sequence length="252" mass="27386">MKLISDTWLLFKNYLINTLRQPVWIIVALFTPICYLLLFGPLLEKMLIGGAPGTNALTIFTPGMLVMLGMFGSMFVGFSIIADLRAGVVERLRVTPVNRLAPLLARALRDALILLVQCVLLIAVAYLMGLKADFGGVLLSLILVIPMGIALASFSYALGLLLKSEDAIAPLLNFLTTPLLLLSGILLPLTFAPDWLQGAAKISPFYYVVNATRSLFVGDYGDSSVWIGYSLVIILAGLCVYWAANVFRRATA</sequence>
<organism evidence="7 9">
    <name type="scientific">Candidatus Chlorohelix allophototropha</name>
    <dbReference type="NCBI Taxonomy" id="3003348"/>
    <lineage>
        <taxon>Bacteria</taxon>
        <taxon>Bacillati</taxon>
        <taxon>Chloroflexota</taxon>
        <taxon>Chloroflexia</taxon>
        <taxon>Candidatus Chloroheliales</taxon>
        <taxon>Candidatus Chloroheliaceae</taxon>
        <taxon>Candidatus Chlorohelix</taxon>
    </lineage>
</organism>
<accession>A0A8T7LVU3</accession>
<evidence type="ECO:0000256" key="1">
    <source>
        <dbReference type="ARBA" id="ARBA00004141"/>
    </source>
</evidence>
<feature type="transmembrane region" description="Helical" evidence="5">
    <location>
        <begin position="21"/>
        <end position="43"/>
    </location>
</feature>
<dbReference type="PROSITE" id="PS51012">
    <property type="entry name" value="ABC_TM2"/>
    <property type="match status" value="1"/>
</dbReference>
<evidence type="ECO:0000256" key="3">
    <source>
        <dbReference type="ARBA" id="ARBA00022989"/>
    </source>
</evidence>
<dbReference type="PANTHER" id="PTHR43229">
    <property type="entry name" value="NODULATION PROTEIN J"/>
    <property type="match status" value="1"/>
</dbReference>
<feature type="transmembrane region" description="Helical" evidence="5">
    <location>
        <begin position="107"/>
        <end position="128"/>
    </location>
</feature>
<feature type="transmembrane region" description="Helical" evidence="5">
    <location>
        <begin position="171"/>
        <end position="191"/>
    </location>
</feature>
<dbReference type="GO" id="GO:0043190">
    <property type="term" value="C:ATP-binding cassette (ABC) transporter complex"/>
    <property type="evidence" value="ECO:0007669"/>
    <property type="project" value="InterPro"/>
</dbReference>
<evidence type="ECO:0000256" key="4">
    <source>
        <dbReference type="ARBA" id="ARBA00023136"/>
    </source>
</evidence>
<dbReference type="PANTHER" id="PTHR43229:SF2">
    <property type="entry name" value="NODULATION PROTEIN J"/>
    <property type="match status" value="1"/>
</dbReference>
<keyword evidence="10" id="KW-1185">Reference proteome</keyword>